<comment type="caution">
    <text evidence="1">The sequence shown here is derived from an EMBL/GenBank/DDBJ whole genome shotgun (WGS) entry which is preliminary data.</text>
</comment>
<dbReference type="RefSeq" id="WP_144331963.1">
    <property type="nucleotide sequence ID" value="NZ_VLPL01000002.1"/>
</dbReference>
<dbReference type="OrthoDB" id="1467787at2"/>
<name>A0A556N2J2_9FLAO</name>
<keyword evidence="2" id="KW-1185">Reference proteome</keyword>
<evidence type="ECO:0000313" key="2">
    <source>
        <dbReference type="Proteomes" id="UP000316008"/>
    </source>
</evidence>
<reference evidence="1 2" key="1">
    <citation type="submission" date="2019-07" db="EMBL/GenBank/DDBJ databases">
        <authorList>
            <person name="Huq M.A."/>
        </authorList>
    </citation>
    <scope>NUCLEOTIDE SEQUENCE [LARGE SCALE GENOMIC DNA]</scope>
    <source>
        <strain evidence="1 2">MAH-3</strain>
    </source>
</reference>
<organism evidence="1 2">
    <name type="scientific">Fluviicola chungangensis</name>
    <dbReference type="NCBI Taxonomy" id="2597671"/>
    <lineage>
        <taxon>Bacteria</taxon>
        <taxon>Pseudomonadati</taxon>
        <taxon>Bacteroidota</taxon>
        <taxon>Flavobacteriia</taxon>
        <taxon>Flavobacteriales</taxon>
        <taxon>Crocinitomicaceae</taxon>
        <taxon>Fluviicola</taxon>
    </lineage>
</organism>
<accession>A0A556N2J2</accession>
<dbReference type="Proteomes" id="UP000316008">
    <property type="component" value="Unassembled WGS sequence"/>
</dbReference>
<sequence>MRLLFTLFHFCLVISVSACKKLDKKNPIEFKIKAHIPYNDEPISGVKYTIREYRSKKELILSDIEYTDFKLEGYTNANGEAVISFPPKKNMNYRYDITFDYSQMQFANYSESYSLIRPPTYFPLSRKDQKDFEIRALPLMQVQWNFKNLSCFDANDTFKYKQYNLDELPNYSFNNGDPWQEGPTLNGCVDITGNYLQRLAGRYVFKWEATRGGILTTGIDTFFVSPGGTDYINMYW</sequence>
<gene>
    <name evidence="1" type="ORF">FO442_04515</name>
</gene>
<evidence type="ECO:0000313" key="1">
    <source>
        <dbReference type="EMBL" id="TSJ46426.1"/>
    </source>
</evidence>
<dbReference type="EMBL" id="VLPL01000002">
    <property type="protein sequence ID" value="TSJ46426.1"/>
    <property type="molecule type" value="Genomic_DNA"/>
</dbReference>
<protein>
    <submittedName>
        <fullName evidence="1">Uncharacterized protein</fullName>
    </submittedName>
</protein>
<dbReference type="AlphaFoldDB" id="A0A556N2J2"/>
<dbReference type="PROSITE" id="PS51257">
    <property type="entry name" value="PROKAR_LIPOPROTEIN"/>
    <property type="match status" value="1"/>
</dbReference>
<proteinExistence type="predicted"/>